<dbReference type="InterPro" id="IPR006150">
    <property type="entry name" value="Cys_repeat_1"/>
</dbReference>
<dbReference type="AlphaFoldDB" id="A0A0V1LC94"/>
<evidence type="ECO:0000259" key="2">
    <source>
        <dbReference type="Pfam" id="PF23416"/>
    </source>
</evidence>
<feature type="domain" description="DUF7107" evidence="2">
    <location>
        <begin position="113"/>
        <end position="159"/>
    </location>
</feature>
<accession>A0A0V1LC94</accession>
<protein>
    <recommendedName>
        <fullName evidence="5">EB module</fullName>
    </recommendedName>
</protein>
<evidence type="ECO:0000259" key="1">
    <source>
        <dbReference type="Pfam" id="PF01683"/>
    </source>
</evidence>
<dbReference type="Pfam" id="PF01683">
    <property type="entry name" value="EB"/>
    <property type="match status" value="2"/>
</dbReference>
<keyword evidence="4" id="KW-1185">Reference proteome</keyword>
<dbReference type="STRING" id="6335.A0A0V1LC94"/>
<dbReference type="EMBL" id="JYDW01000084">
    <property type="protein sequence ID" value="KRZ56924.1"/>
    <property type="molecule type" value="Genomic_DNA"/>
</dbReference>
<proteinExistence type="predicted"/>
<organism evidence="3 4">
    <name type="scientific">Trichinella nativa</name>
    <dbReference type="NCBI Taxonomy" id="6335"/>
    <lineage>
        <taxon>Eukaryota</taxon>
        <taxon>Metazoa</taxon>
        <taxon>Ecdysozoa</taxon>
        <taxon>Nematoda</taxon>
        <taxon>Enoplea</taxon>
        <taxon>Dorylaimia</taxon>
        <taxon>Trichinellida</taxon>
        <taxon>Trichinellidae</taxon>
        <taxon>Trichinella</taxon>
    </lineage>
</organism>
<gene>
    <name evidence="3" type="ORF">T02_14428</name>
</gene>
<dbReference type="OrthoDB" id="5912242at2759"/>
<dbReference type="Proteomes" id="UP000054721">
    <property type="component" value="Unassembled WGS sequence"/>
</dbReference>
<dbReference type="Pfam" id="PF23416">
    <property type="entry name" value="DUF7107"/>
    <property type="match status" value="1"/>
</dbReference>
<sequence>MYALKKCKEILTFDGERYQVCFPGNSGQPDLPDNNKQARCRLTAMQRHLKKCSRDNHDYASGRRQHSENGWVSFTPRRPGGQWVHSIPVLSSERALSALTRECVTSMNASNVCVQQKDCEGRKVCVNNICVRAKALGKKCFVDNDCGYNRICKYKICWQPEDSSCYRDGDCPKGDTSASQIGTIGQRCASEGRCYTANAFCLYNYCQCKPNSVYDGVKCIQLAELGEPCGEENAPCRAQNSKCIDGTCQCIQNYVLQGQECKMVKKLDLGQFCMSDEQCAPSYSICERSAPNEQGRCACRQQTAKQDNMCRPLAYNCLVGSAYIADGKVKKCVVRQIKDEVSYPVTDKGGCPENYYCVSMGSLSAKELKGSYILEEIGICCPEITPTCPVGEPEPVAANYCESECPKKTHFCLKDENMVGVATCCLKPCLWNNVYINKSCTVPLRIGEACEKQSECVLNNANCEEVEKGVQVCACSKRDIEFKGKCIEPKCPSQRQPLMSNGQIVRCNPYTAPCKSIYRCDEKYGICCPR</sequence>
<dbReference type="InterPro" id="IPR006149">
    <property type="entry name" value="EB_dom"/>
</dbReference>
<evidence type="ECO:0008006" key="5">
    <source>
        <dbReference type="Google" id="ProtNLM"/>
    </source>
</evidence>
<reference evidence="3 4" key="1">
    <citation type="submission" date="2015-05" db="EMBL/GenBank/DDBJ databases">
        <title>Evolution of Trichinella species and genotypes.</title>
        <authorList>
            <person name="Korhonen P.K."/>
            <person name="Edoardo P."/>
            <person name="Giuseppe L.R."/>
            <person name="Gasser R.B."/>
        </authorList>
    </citation>
    <scope>NUCLEOTIDE SEQUENCE [LARGE SCALE GENOMIC DNA]</scope>
    <source>
        <strain evidence="3">ISS10</strain>
    </source>
</reference>
<feature type="domain" description="EB" evidence="1">
    <location>
        <begin position="212"/>
        <end position="261"/>
    </location>
</feature>
<comment type="caution">
    <text evidence="3">The sequence shown here is derived from an EMBL/GenBank/DDBJ whole genome shotgun (WGS) entry which is preliminary data.</text>
</comment>
<dbReference type="InterPro" id="IPR055531">
    <property type="entry name" value="DUF7107"/>
</dbReference>
<evidence type="ECO:0000313" key="4">
    <source>
        <dbReference type="Proteomes" id="UP000054721"/>
    </source>
</evidence>
<dbReference type="SMART" id="SM00289">
    <property type="entry name" value="WR1"/>
    <property type="match status" value="3"/>
</dbReference>
<name>A0A0V1LC94_9BILA</name>
<evidence type="ECO:0000313" key="3">
    <source>
        <dbReference type="EMBL" id="KRZ56924.1"/>
    </source>
</evidence>
<feature type="domain" description="EB" evidence="1">
    <location>
        <begin position="429"/>
        <end position="486"/>
    </location>
</feature>